<evidence type="ECO:0000313" key="3">
    <source>
        <dbReference type="EMBL" id="HJF93784.1"/>
    </source>
</evidence>
<reference evidence="3" key="1">
    <citation type="journal article" date="2021" name="PeerJ">
        <title>Extensive microbial diversity within the chicken gut microbiome revealed by metagenomics and culture.</title>
        <authorList>
            <person name="Gilroy R."/>
            <person name="Ravi A."/>
            <person name="Getino M."/>
            <person name="Pursley I."/>
            <person name="Horton D.L."/>
            <person name="Alikhan N.F."/>
            <person name="Baker D."/>
            <person name="Gharbi K."/>
            <person name="Hall N."/>
            <person name="Watson M."/>
            <person name="Adriaenssens E.M."/>
            <person name="Foster-Nyarko E."/>
            <person name="Jarju S."/>
            <person name="Secka A."/>
            <person name="Antonio M."/>
            <person name="Oren A."/>
            <person name="Chaudhuri R.R."/>
            <person name="La Ragione R."/>
            <person name="Hildebrand F."/>
            <person name="Pallen M.J."/>
        </authorList>
    </citation>
    <scope>NUCLEOTIDE SEQUENCE</scope>
    <source>
        <strain evidence="3">ChiSjej5B23-16112</strain>
    </source>
</reference>
<proteinExistence type="predicted"/>
<dbReference type="Proteomes" id="UP000769156">
    <property type="component" value="Unassembled WGS sequence"/>
</dbReference>
<dbReference type="NCBIfam" id="TIGR02860">
    <property type="entry name" value="spore_IV_B"/>
    <property type="match status" value="1"/>
</dbReference>
<comment type="caution">
    <text evidence="3">The sequence shown here is derived from an EMBL/GenBank/DDBJ whole genome shotgun (WGS) entry which is preliminary data.</text>
</comment>
<keyword evidence="1" id="KW-0472">Membrane</keyword>
<evidence type="ECO:0000313" key="4">
    <source>
        <dbReference type="Proteomes" id="UP000769156"/>
    </source>
</evidence>
<dbReference type="InterPro" id="IPR008763">
    <property type="entry name" value="Peptidase_S55"/>
</dbReference>
<dbReference type="SUPFAM" id="SSF50156">
    <property type="entry name" value="PDZ domain-like"/>
    <property type="match status" value="1"/>
</dbReference>
<dbReference type="Gene3D" id="2.30.42.10">
    <property type="match status" value="1"/>
</dbReference>
<dbReference type="GO" id="GO:0016787">
    <property type="term" value="F:hydrolase activity"/>
    <property type="evidence" value="ECO:0007669"/>
    <property type="project" value="UniProtKB-KW"/>
</dbReference>
<keyword evidence="1" id="KW-0812">Transmembrane</keyword>
<feature type="domain" description="Peptidase S55" evidence="2">
    <location>
        <begin position="127"/>
        <end position="355"/>
    </location>
</feature>
<dbReference type="Pfam" id="PF05580">
    <property type="entry name" value="Peptidase_S55"/>
    <property type="match status" value="1"/>
</dbReference>
<accession>A0A921HZ26</accession>
<gene>
    <name evidence="3" type="primary">spoIVB</name>
    <name evidence="3" type="ORF">K8V82_03225</name>
</gene>
<feature type="transmembrane region" description="Helical" evidence="1">
    <location>
        <begin position="9"/>
        <end position="27"/>
    </location>
</feature>
<dbReference type="PROSITE" id="PS51494">
    <property type="entry name" value="SPOIVB"/>
    <property type="match status" value="1"/>
</dbReference>
<keyword evidence="1" id="KW-1133">Transmembrane helix</keyword>
<dbReference type="AlphaFoldDB" id="A0A921HZ26"/>
<dbReference type="InterPro" id="IPR009003">
    <property type="entry name" value="Peptidase_S1_PA"/>
</dbReference>
<name>A0A921HZ26_9FIRM</name>
<evidence type="ECO:0000256" key="1">
    <source>
        <dbReference type="SAM" id="Phobius"/>
    </source>
</evidence>
<dbReference type="InterPro" id="IPR014219">
    <property type="entry name" value="SpoIVB"/>
</dbReference>
<organism evidence="3 4">
    <name type="scientific">Lachnoclostridium phocaeense</name>
    <dbReference type="NCBI Taxonomy" id="1871021"/>
    <lineage>
        <taxon>Bacteria</taxon>
        <taxon>Bacillati</taxon>
        <taxon>Bacillota</taxon>
        <taxon>Clostridia</taxon>
        <taxon>Lachnospirales</taxon>
        <taxon>Lachnospiraceae</taxon>
    </lineage>
</organism>
<reference evidence="3" key="2">
    <citation type="submission" date="2021-09" db="EMBL/GenBank/DDBJ databases">
        <authorList>
            <person name="Gilroy R."/>
        </authorList>
    </citation>
    <scope>NUCLEOTIDE SEQUENCE</scope>
    <source>
        <strain evidence="3">ChiSjej5B23-16112</strain>
    </source>
</reference>
<evidence type="ECO:0000259" key="2">
    <source>
        <dbReference type="PROSITE" id="PS51494"/>
    </source>
</evidence>
<protein>
    <submittedName>
        <fullName evidence="3">SpoIVB peptidase</fullName>
        <ecNumber evidence="3">3.4.21.116</ecNumber>
    </submittedName>
</protein>
<dbReference type="SUPFAM" id="SSF50494">
    <property type="entry name" value="Trypsin-like serine proteases"/>
    <property type="match status" value="1"/>
</dbReference>
<keyword evidence="3" id="KW-0378">Hydrolase</keyword>
<sequence length="355" mass="39116">MRRYWYRRILIMILVFTISVGGSWYLIEESRASLEKEVNADTSDELLIPGGMPVGIYLETEGALVLGTEKIEGEDGQEYEPAADLVQEGDYIIGLDDEKILNKSQLVEAVAALDKEEVVLKVRRDEQEIDIRMKAVRCGRDEYKLGIWVRDNAQGLGTVTFLNADSQFGALGHGIRDTDTGQLLDASDGLLYTTSIKDIKKGKDGTPGGMEGVIIYNNYNILGSINENTEDGIYGTLDRVDTLFTDTRPLEPAGDESEIQEGEAVILCAVSGTVEDYKIRITKVDRNAQEANKKIMLEVTDEKLLELTGGIVQGMSGSPIIQNGKLIGAVTHVFVNSPEEGYGIFIQDMLKHIES</sequence>
<dbReference type="EC" id="3.4.21.116" evidence="3"/>
<dbReference type="InterPro" id="IPR036034">
    <property type="entry name" value="PDZ_sf"/>
</dbReference>
<dbReference type="EMBL" id="DYVY01000054">
    <property type="protein sequence ID" value="HJF93784.1"/>
    <property type="molecule type" value="Genomic_DNA"/>
</dbReference>